<dbReference type="Proteomes" id="UP000018040">
    <property type="component" value="Unassembled WGS sequence"/>
</dbReference>
<comment type="caution">
    <text evidence="1">The sequence shown here is derived from an EMBL/GenBank/DDBJ whole genome shotgun (WGS) entry which is preliminary data.</text>
</comment>
<organism evidence="1 2">
    <name type="scientific">Giardia intestinalis</name>
    <name type="common">Giardia lamblia</name>
    <dbReference type="NCBI Taxonomy" id="5741"/>
    <lineage>
        <taxon>Eukaryota</taxon>
        <taxon>Metamonada</taxon>
        <taxon>Diplomonadida</taxon>
        <taxon>Hexamitidae</taxon>
        <taxon>Giardiinae</taxon>
        <taxon>Giardia</taxon>
    </lineage>
</organism>
<protein>
    <submittedName>
        <fullName evidence="1">Uncharacterized protein</fullName>
    </submittedName>
</protein>
<name>V6TPH7_GIAIN</name>
<dbReference type="AlphaFoldDB" id="V6TPH7"/>
<dbReference type="EMBL" id="AHHH01000165">
    <property type="protein sequence ID" value="ESU40878.1"/>
    <property type="molecule type" value="Genomic_DNA"/>
</dbReference>
<evidence type="ECO:0000313" key="2">
    <source>
        <dbReference type="Proteomes" id="UP000018040"/>
    </source>
</evidence>
<reference evidence="1 2" key="2">
    <citation type="journal article" date="2013" name="Genome Biol. Evol.">
        <title>Genome sequencing of Giardia lamblia genotypes A2 and B isolates (DH and GS) and comparative analysis with the genomes of genotypes A1 and E (WB and Pig).</title>
        <authorList>
            <person name="Adam R.D."/>
            <person name="Dahlstrom E.W."/>
            <person name="Martens C.A."/>
            <person name="Bruno D.P."/>
            <person name="Barbian K.D."/>
            <person name="Ricklefs S.M."/>
            <person name="Hernandez M.M."/>
            <person name="Narla N.P."/>
            <person name="Patel R.B."/>
            <person name="Porcella S.F."/>
            <person name="Nash T.E."/>
        </authorList>
    </citation>
    <scope>NUCLEOTIDE SEQUENCE [LARGE SCALE GENOMIC DNA]</scope>
    <source>
        <strain evidence="1 2">GS</strain>
    </source>
</reference>
<reference evidence="2" key="1">
    <citation type="submission" date="2012-02" db="EMBL/GenBank/DDBJ databases">
        <title>Genome sequencing of Giardia lamblia Genotypes A2 and B isolates (DH and GS) and comparative analysis with the genomes of Genotypes A1 and E (WB and Pig).</title>
        <authorList>
            <person name="Adam R."/>
            <person name="Dahlstrom E."/>
            <person name="Martens C."/>
            <person name="Bruno D."/>
            <person name="Barbian K."/>
            <person name="Porcella S.F."/>
            <person name="Nash T."/>
        </authorList>
    </citation>
    <scope>NUCLEOTIDE SEQUENCE</scope>
    <source>
        <strain evidence="2">GS</strain>
    </source>
</reference>
<evidence type="ECO:0000313" key="1">
    <source>
        <dbReference type="EMBL" id="ESU40878.1"/>
    </source>
</evidence>
<feature type="non-terminal residue" evidence="1">
    <location>
        <position position="1"/>
    </location>
</feature>
<accession>V6TPH7</accession>
<sequence>VNDPLVGISVGIRPTEAVQVGEGAGDLGREGNDRLGGDRLLPPPVFHDESFKRCVMTVHYDVDEVPILVLNYLVVPEDARVGERGERRQLEPEGLQCALAQAVEPDLFHGEAWVALDGAHDAEGPSSQHAALTFTQLPEVENGHTEALQGRIECVGILVNHAFYTLVD</sequence>
<gene>
    <name evidence="1" type="ORF">GSB_154470</name>
</gene>
<proteinExistence type="predicted"/>